<dbReference type="InterPro" id="IPR036612">
    <property type="entry name" value="KH_dom_type_1_sf"/>
</dbReference>
<evidence type="ECO:0000313" key="2">
    <source>
        <dbReference type="Proteomes" id="UP001195914"/>
    </source>
</evidence>
<organism evidence="1 2">
    <name type="scientific">Babesia divergens</name>
    <dbReference type="NCBI Taxonomy" id="32595"/>
    <lineage>
        <taxon>Eukaryota</taxon>
        <taxon>Sar</taxon>
        <taxon>Alveolata</taxon>
        <taxon>Apicomplexa</taxon>
        <taxon>Aconoidasida</taxon>
        <taxon>Piroplasmida</taxon>
        <taxon>Babesiidae</taxon>
        <taxon>Babesia</taxon>
    </lineage>
</organism>
<evidence type="ECO:0000313" key="1">
    <source>
        <dbReference type="EMBL" id="KAK1935919.1"/>
    </source>
</evidence>
<dbReference type="EMBL" id="JAHBMH010000044">
    <property type="protein sequence ID" value="KAK1935919.1"/>
    <property type="molecule type" value="Genomic_DNA"/>
</dbReference>
<evidence type="ECO:0008006" key="3">
    <source>
        <dbReference type="Google" id="ProtNLM"/>
    </source>
</evidence>
<reference evidence="1" key="2">
    <citation type="submission" date="2021-05" db="EMBL/GenBank/DDBJ databases">
        <authorList>
            <person name="Pain A."/>
        </authorList>
    </citation>
    <scope>NUCLEOTIDE SEQUENCE</scope>
    <source>
        <strain evidence="1">1802A</strain>
    </source>
</reference>
<dbReference type="Proteomes" id="UP001195914">
    <property type="component" value="Unassembled WGS sequence"/>
</dbReference>
<name>A0AAD9LHR0_BABDI</name>
<comment type="caution">
    <text evidence="1">The sequence shown here is derived from an EMBL/GenBank/DDBJ whole genome shotgun (WGS) entry which is preliminary data.</text>
</comment>
<sequence length="319" mass="35636">MDLGMYLINYEKNNPLGVVGKDNDDPFDAFGHYTRSRTFDATVAPHDEDYPCSLSNFGSGIFGIESLSSESTSTKESVKKEPRTNEDYRGSSNYHLGFIPKGRVAYTFPLASRVKCTCLLKVVVSHTVAGLYIGKSGAHLKRLQGVLNFKMTQSGRGTKGDFTGVGYPCHRTNTTLLFEGQLVDILMAFRPLYRIIQNDVLVFDEESLQHTGGRLLNIKFEFNVILPAERKCLLLQDSGRRCNMLRQLSGVDIIAGKQNFEHKNIKETIVTLHGFDENVEKACEWLGIFLQDSPTIASGDYSFMDYPKYTLAIPKGSIS</sequence>
<dbReference type="Gene3D" id="3.30.1370.10">
    <property type="entry name" value="K Homology domain, type 1"/>
    <property type="match status" value="1"/>
</dbReference>
<proteinExistence type="predicted"/>
<protein>
    <recommendedName>
        <fullName evidence="3">K Homology domain-containing protein</fullName>
    </recommendedName>
</protein>
<keyword evidence="2" id="KW-1185">Reference proteome</keyword>
<accession>A0AAD9LHR0</accession>
<reference evidence="1" key="1">
    <citation type="journal article" date="2014" name="Nucleic Acids Res.">
        <title>The evolutionary dynamics of variant antigen genes in Babesia reveal a history of genomic innovation underlying host-parasite interaction.</title>
        <authorList>
            <person name="Jackson A.P."/>
            <person name="Otto T.D."/>
            <person name="Darby A."/>
            <person name="Ramaprasad A."/>
            <person name="Xia D."/>
            <person name="Echaide I.E."/>
            <person name="Farber M."/>
            <person name="Gahlot S."/>
            <person name="Gamble J."/>
            <person name="Gupta D."/>
            <person name="Gupta Y."/>
            <person name="Jackson L."/>
            <person name="Malandrin L."/>
            <person name="Malas T.B."/>
            <person name="Moussa E."/>
            <person name="Nair M."/>
            <person name="Reid A.J."/>
            <person name="Sanders M."/>
            <person name="Sharma J."/>
            <person name="Tracey A."/>
            <person name="Quail M.A."/>
            <person name="Weir W."/>
            <person name="Wastling J.M."/>
            <person name="Hall N."/>
            <person name="Willadsen P."/>
            <person name="Lingelbach K."/>
            <person name="Shiels B."/>
            <person name="Tait A."/>
            <person name="Berriman M."/>
            <person name="Allred D.R."/>
            <person name="Pain A."/>
        </authorList>
    </citation>
    <scope>NUCLEOTIDE SEQUENCE</scope>
    <source>
        <strain evidence="1">1802A</strain>
    </source>
</reference>
<gene>
    <name evidence="1" type="ORF">X943_000379</name>
</gene>
<dbReference type="GO" id="GO:0003723">
    <property type="term" value="F:RNA binding"/>
    <property type="evidence" value="ECO:0007669"/>
    <property type="project" value="InterPro"/>
</dbReference>
<dbReference type="AlphaFoldDB" id="A0AAD9LHR0"/>